<proteinExistence type="predicted"/>
<evidence type="ECO:0000313" key="1">
    <source>
        <dbReference type="EMBL" id="ACV21560.1"/>
    </source>
</evidence>
<sequence>MTAESTQVDFTLANLPENALAFVKSFAPDEEVAYGNGENLAVFSPYNGSAPAEGARGRSRIPVGCSQGVCGI</sequence>
<dbReference type="KEGG" id="shi:Shel_05000"/>
<dbReference type="HOGENOM" id="CLU_2720198_0_0_11"/>
<dbReference type="AlphaFoldDB" id="C7N339"/>
<dbReference type="STRING" id="471855.Shel_05000"/>
<accession>C7N339</accession>
<organism evidence="1 2">
    <name type="scientific">Slackia heliotrinireducens (strain ATCC 29202 / DSM 20476 / NCTC 11029 / RHS 1)</name>
    <name type="common">Peptococcus heliotrinreducens</name>
    <dbReference type="NCBI Taxonomy" id="471855"/>
    <lineage>
        <taxon>Bacteria</taxon>
        <taxon>Bacillati</taxon>
        <taxon>Actinomycetota</taxon>
        <taxon>Coriobacteriia</taxon>
        <taxon>Eggerthellales</taxon>
        <taxon>Eggerthellaceae</taxon>
        <taxon>Slackia</taxon>
    </lineage>
</organism>
<name>C7N339_SLAHD</name>
<dbReference type="Proteomes" id="UP000002026">
    <property type="component" value="Chromosome"/>
</dbReference>
<dbReference type="EMBL" id="CP001684">
    <property type="protein sequence ID" value="ACV21560.1"/>
    <property type="molecule type" value="Genomic_DNA"/>
</dbReference>
<keyword evidence="2" id="KW-1185">Reference proteome</keyword>
<reference evidence="1 2" key="1">
    <citation type="journal article" date="2009" name="Stand. Genomic Sci.">
        <title>Complete genome sequence of Slackia heliotrinireducens type strain (RHS 1).</title>
        <authorList>
            <person name="Pukall R."/>
            <person name="Lapidus A."/>
            <person name="Nolan M."/>
            <person name="Copeland A."/>
            <person name="Glavina Del Rio T."/>
            <person name="Lucas S."/>
            <person name="Chen F."/>
            <person name="Tice H."/>
            <person name="Cheng J.F."/>
            <person name="Chertkov O."/>
            <person name="Bruce D."/>
            <person name="Goodwin L."/>
            <person name="Kuske C."/>
            <person name="Brettin T."/>
            <person name="Detter J.C."/>
            <person name="Han C."/>
            <person name="Pitluck S."/>
            <person name="Pati A."/>
            <person name="Mavrommatis K."/>
            <person name="Ivanova N."/>
            <person name="Ovchinnikova G."/>
            <person name="Chen A."/>
            <person name="Palaniappan K."/>
            <person name="Schneider S."/>
            <person name="Rohde M."/>
            <person name="Chain P."/>
            <person name="D'haeseleer P."/>
            <person name="Goker M."/>
            <person name="Bristow J."/>
            <person name="Eisen J.A."/>
            <person name="Markowitz V."/>
            <person name="Kyrpides N.C."/>
            <person name="Klenk H.P."/>
            <person name="Hugenholtz P."/>
        </authorList>
    </citation>
    <scope>NUCLEOTIDE SEQUENCE [LARGE SCALE GENOMIC DNA]</scope>
    <source>
        <strain evidence="2">ATCC 29202 / DSM 20476 / NCTC 11029 / RHS 1</strain>
    </source>
</reference>
<gene>
    <name evidence="1" type="ordered locus">Shel_05000</name>
</gene>
<dbReference type="RefSeq" id="WP_012797665.1">
    <property type="nucleotide sequence ID" value="NC_013165.1"/>
</dbReference>
<evidence type="ECO:0000313" key="2">
    <source>
        <dbReference type="Proteomes" id="UP000002026"/>
    </source>
</evidence>
<protein>
    <submittedName>
        <fullName evidence="1">Uncharacterized protein</fullName>
    </submittedName>
</protein>